<dbReference type="AlphaFoldDB" id="A0A4E0QK41"/>
<dbReference type="Proteomes" id="UP000030428">
    <property type="component" value="Unassembled WGS sequence"/>
</dbReference>
<gene>
    <name evidence="1" type="ORF">PN36_30020</name>
</gene>
<keyword evidence="2" id="KW-1185">Reference proteome</keyword>
<accession>A0A4E0QK41</accession>
<sequence>VGSMPPSLRINARNRGIRSPRFILGVGSPKLKFGLLNTLTKVALYCRVGRGNPYKKIIATKKSYFLKK</sequence>
<comment type="caution">
    <text evidence="1">The sequence shown here is derived from an EMBL/GenBank/DDBJ whole genome shotgun (WGS) entry which is preliminary data.</text>
</comment>
<evidence type="ECO:0000313" key="2">
    <source>
        <dbReference type="Proteomes" id="UP000030428"/>
    </source>
</evidence>
<reference evidence="1 2" key="1">
    <citation type="journal article" date="2016" name="Front. Microbiol.">
        <title>Single-Cell (Meta-)Genomics of a Dimorphic Candidatus Thiomargarita nelsonii Reveals Genomic Plasticity.</title>
        <authorList>
            <person name="Flood B.E."/>
            <person name="Fliss P."/>
            <person name="Jones D.S."/>
            <person name="Dick G.J."/>
            <person name="Jain S."/>
            <person name="Kaster A.K."/>
            <person name="Winkel M."/>
            <person name="Mussmann M."/>
            <person name="Bailey J."/>
        </authorList>
    </citation>
    <scope>NUCLEOTIDE SEQUENCE [LARGE SCALE GENOMIC DNA]</scope>
    <source>
        <strain evidence="1">Hydrate Ridge</strain>
    </source>
</reference>
<name>A0A4E0QK41_9GAMM</name>
<evidence type="ECO:0000313" key="1">
    <source>
        <dbReference type="EMBL" id="TGN99949.1"/>
    </source>
</evidence>
<protein>
    <submittedName>
        <fullName evidence="1">Uncharacterized protein</fullName>
    </submittedName>
</protein>
<proteinExistence type="predicted"/>
<dbReference type="EMBL" id="JSZA02000216">
    <property type="protein sequence ID" value="TGN99949.1"/>
    <property type="molecule type" value="Genomic_DNA"/>
</dbReference>
<organism evidence="1 2">
    <name type="scientific">Candidatus Thiomargarita nelsonii</name>
    <dbReference type="NCBI Taxonomy" id="1003181"/>
    <lineage>
        <taxon>Bacteria</taxon>
        <taxon>Pseudomonadati</taxon>
        <taxon>Pseudomonadota</taxon>
        <taxon>Gammaproteobacteria</taxon>
        <taxon>Thiotrichales</taxon>
        <taxon>Thiotrichaceae</taxon>
        <taxon>Thiomargarita</taxon>
    </lineage>
</organism>
<feature type="non-terminal residue" evidence="1">
    <location>
        <position position="1"/>
    </location>
</feature>